<feature type="domain" description="CNNM transmembrane" evidence="14">
    <location>
        <begin position="192"/>
        <end position="370"/>
    </location>
</feature>
<dbReference type="Proteomes" id="UP000663828">
    <property type="component" value="Unassembled WGS sequence"/>
</dbReference>
<feature type="compositionally biased region" description="Polar residues" evidence="9">
    <location>
        <begin position="805"/>
        <end position="823"/>
    </location>
</feature>
<keyword evidence="6 8" id="KW-0472">Membrane</keyword>
<evidence type="ECO:0000256" key="8">
    <source>
        <dbReference type="PROSITE-ProRule" id="PRU01193"/>
    </source>
</evidence>
<dbReference type="SUPFAM" id="SSF51206">
    <property type="entry name" value="cAMP-binding domain-like"/>
    <property type="match status" value="1"/>
</dbReference>
<dbReference type="AlphaFoldDB" id="A0A816CZG6"/>
<dbReference type="Gene3D" id="3.10.580.10">
    <property type="entry name" value="CBS-domain"/>
    <property type="match status" value="1"/>
</dbReference>
<dbReference type="PANTHER" id="PTHR12064">
    <property type="entry name" value="METAL TRANSPORTER CNNM"/>
    <property type="match status" value="1"/>
</dbReference>
<dbReference type="InterPro" id="IPR045095">
    <property type="entry name" value="ACDP"/>
</dbReference>
<dbReference type="InterPro" id="IPR000595">
    <property type="entry name" value="cNMP-bd_dom"/>
</dbReference>
<dbReference type="InterPro" id="IPR046342">
    <property type="entry name" value="CBS_dom_sf"/>
</dbReference>
<feature type="region of interest" description="Disordered" evidence="9">
    <location>
        <begin position="805"/>
        <end position="857"/>
    </location>
</feature>
<evidence type="ECO:0000256" key="9">
    <source>
        <dbReference type="SAM" id="MobiDB-lite"/>
    </source>
</evidence>
<dbReference type="InterPro" id="IPR044751">
    <property type="entry name" value="Ion_transp-like_CBS"/>
</dbReference>
<evidence type="ECO:0000256" key="10">
    <source>
        <dbReference type="SAM" id="Phobius"/>
    </source>
</evidence>
<dbReference type="GO" id="GO:0022857">
    <property type="term" value="F:transmembrane transporter activity"/>
    <property type="evidence" value="ECO:0007669"/>
    <property type="project" value="TreeGrafter"/>
</dbReference>
<sequence>MYFSHICCRIFLLSLFISLIGTFSIANTHNDVNQVYRRQAGKRPARNRTTQSRKEFHSPDRNELPSTRTKTYILTMLPVAQGDHVFNSGGEQEWEIQRNTDVKFAIYGDNLDGAELSFTTHADSCAWDRKDKVYKLEVDEADPHERMSERAFITLNLPYYNSTLYMCITPAGSNEVFHQGNRPALKIRVIRRALPVWATIVCLICLLSLSGLFSGLNLGLMSLTPHDLIVIQEAGTANDRKYAKKIYPVRKHGNFLLCTILLGNVLVNSTTTILLDTLISGGFAVAAATLAIVIFGEIIPQAVCSRHGLKVGSQTILLTKLFMLLTLPVSFPLSKLLDIVLGEEVGARYTRDQMSALLKHTKTTDIEDREKIIMTGVLSLKAKKIRDVMTNLIDVFMLEANRIVDDELVLNVHGYGYSRIPVYEGRRDNIIGLVNIRDFALLDTESGKFTVRNIMNFYKHRYGTAITPDDSSYDVFNLFKKEQYHLGVVVEYDNSSEKDPKAKAVGIVTLEDIIEEMIQEEIIDETDVFTDNRRKVRNMLSQAPDFSAFLRATTIAITSKISAQMKVAVFQFLSTSVEPFTDKYISAHILSRLLNVDLYKEFEFDEDDVKAGKTTYIYEYGKAVDFFVLIVNGKAELETGKEKIVSEVGSFSYFGVSALYSSDETIEELTRLKSNKFRPYVPDFSLRVSEDVQILRVRRVHWLAAVRATYFENKQTANGGTPMLNSDGEQIDLLTQELEKVDHVDPITSTGSLSGGVGPDNVHTAGSARERTASLAPTIASDMGLTNSDQERLLFQHLALANLPNSTKTSLDSPTASGRNTPVLSEKQKRQIIRSDISAASTPPSLTGSSSKNRSLT</sequence>
<evidence type="ECO:0000313" key="15">
    <source>
        <dbReference type="EMBL" id="CAF1628320.1"/>
    </source>
</evidence>
<dbReference type="InterPro" id="IPR014710">
    <property type="entry name" value="RmlC-like_jellyroll"/>
</dbReference>
<protein>
    <submittedName>
        <fullName evidence="15">Uncharacterized protein</fullName>
    </submittedName>
</protein>
<evidence type="ECO:0000259" key="12">
    <source>
        <dbReference type="PROSITE" id="PS50042"/>
    </source>
</evidence>
<feature type="compositionally biased region" description="Polar residues" evidence="9">
    <location>
        <begin position="838"/>
        <end position="857"/>
    </location>
</feature>
<feature type="compositionally biased region" description="Basic and acidic residues" evidence="9">
    <location>
        <begin position="52"/>
        <end position="63"/>
    </location>
</feature>
<evidence type="ECO:0000256" key="1">
    <source>
        <dbReference type="ARBA" id="ARBA00004141"/>
    </source>
</evidence>
<evidence type="ECO:0000256" key="3">
    <source>
        <dbReference type="ARBA" id="ARBA00022692"/>
    </source>
</evidence>
<feature type="domain" description="Cyclic nucleotide-binding" evidence="12">
    <location>
        <begin position="616"/>
        <end position="663"/>
    </location>
</feature>
<dbReference type="Pfam" id="PF25562">
    <property type="entry name" value="CNBH_CNNM2_C"/>
    <property type="match status" value="1"/>
</dbReference>
<evidence type="ECO:0000256" key="4">
    <source>
        <dbReference type="ARBA" id="ARBA00022737"/>
    </source>
</evidence>
<feature type="transmembrane region" description="Helical" evidence="10">
    <location>
        <begin position="311"/>
        <end position="331"/>
    </location>
</feature>
<feature type="domain" description="CBS" evidence="13">
    <location>
        <begin position="455"/>
        <end position="525"/>
    </location>
</feature>
<keyword evidence="11" id="KW-0732">Signal</keyword>
<evidence type="ECO:0000256" key="7">
    <source>
        <dbReference type="PROSITE-ProRule" id="PRU00703"/>
    </source>
</evidence>
<reference evidence="15" key="1">
    <citation type="submission" date="2021-02" db="EMBL/GenBank/DDBJ databases">
        <authorList>
            <person name="Nowell W R."/>
        </authorList>
    </citation>
    <scope>NUCLEOTIDE SEQUENCE</scope>
</reference>
<keyword evidence="4" id="KW-0677">Repeat</keyword>
<comment type="caution">
    <text evidence="15">The sequence shown here is derived from an EMBL/GenBank/DDBJ whole genome shotgun (WGS) entry which is preliminary data.</text>
</comment>
<evidence type="ECO:0000313" key="16">
    <source>
        <dbReference type="Proteomes" id="UP000663828"/>
    </source>
</evidence>
<feature type="signal peptide" evidence="11">
    <location>
        <begin position="1"/>
        <end position="22"/>
    </location>
</feature>
<dbReference type="CDD" id="cd04590">
    <property type="entry name" value="CBS_pair_CorC_HlyC_assoc"/>
    <property type="match status" value="1"/>
</dbReference>
<comment type="similarity">
    <text evidence="2">Belongs to the ACDP family.</text>
</comment>
<feature type="region of interest" description="Disordered" evidence="9">
    <location>
        <begin position="39"/>
        <end position="65"/>
    </location>
</feature>
<dbReference type="PROSITE" id="PS51371">
    <property type="entry name" value="CBS"/>
    <property type="match status" value="1"/>
</dbReference>
<dbReference type="PROSITE" id="PS50042">
    <property type="entry name" value="CNMP_BINDING_3"/>
    <property type="match status" value="1"/>
</dbReference>
<dbReference type="Pfam" id="PF00571">
    <property type="entry name" value="CBS"/>
    <property type="match status" value="1"/>
</dbReference>
<feature type="transmembrane region" description="Helical" evidence="10">
    <location>
        <begin position="194"/>
        <end position="216"/>
    </location>
</feature>
<gene>
    <name evidence="15" type="ORF">XAT740_LOCUS51218</name>
</gene>
<dbReference type="InterPro" id="IPR018490">
    <property type="entry name" value="cNMP-bd_dom_sf"/>
</dbReference>
<dbReference type="Pfam" id="PF01595">
    <property type="entry name" value="CNNM"/>
    <property type="match status" value="1"/>
</dbReference>
<keyword evidence="16" id="KW-1185">Reference proteome</keyword>
<dbReference type="Gene3D" id="2.60.120.10">
    <property type="entry name" value="Jelly Rolls"/>
    <property type="match status" value="1"/>
</dbReference>
<proteinExistence type="inferred from homology"/>
<dbReference type="GO" id="GO:0005886">
    <property type="term" value="C:plasma membrane"/>
    <property type="evidence" value="ECO:0007669"/>
    <property type="project" value="TreeGrafter"/>
</dbReference>
<evidence type="ECO:0000256" key="6">
    <source>
        <dbReference type="ARBA" id="ARBA00023136"/>
    </source>
</evidence>
<keyword evidence="5 8" id="KW-1133">Transmembrane helix</keyword>
<evidence type="ECO:0000259" key="13">
    <source>
        <dbReference type="PROSITE" id="PS51371"/>
    </source>
</evidence>
<evidence type="ECO:0000256" key="11">
    <source>
        <dbReference type="SAM" id="SignalP"/>
    </source>
</evidence>
<dbReference type="InterPro" id="IPR002550">
    <property type="entry name" value="CNNM"/>
</dbReference>
<accession>A0A816CZG6</accession>
<feature type="chain" id="PRO_5032581265" evidence="11">
    <location>
        <begin position="23"/>
        <end position="857"/>
    </location>
</feature>
<dbReference type="InterPro" id="IPR000644">
    <property type="entry name" value="CBS_dom"/>
</dbReference>
<evidence type="ECO:0000256" key="5">
    <source>
        <dbReference type="ARBA" id="ARBA00022989"/>
    </source>
</evidence>
<feature type="transmembrane region" description="Helical" evidence="10">
    <location>
        <begin position="281"/>
        <end position="299"/>
    </location>
</feature>
<keyword evidence="7" id="KW-0129">CBS domain</keyword>
<evidence type="ECO:0000259" key="14">
    <source>
        <dbReference type="PROSITE" id="PS51846"/>
    </source>
</evidence>
<dbReference type="EMBL" id="CAJNOR010008083">
    <property type="protein sequence ID" value="CAF1628320.1"/>
    <property type="molecule type" value="Genomic_DNA"/>
</dbReference>
<name>A0A816CZG6_ADIRI</name>
<evidence type="ECO:0000256" key="2">
    <source>
        <dbReference type="ARBA" id="ARBA00010484"/>
    </source>
</evidence>
<organism evidence="15 16">
    <name type="scientific">Adineta ricciae</name>
    <name type="common">Rotifer</name>
    <dbReference type="NCBI Taxonomy" id="249248"/>
    <lineage>
        <taxon>Eukaryota</taxon>
        <taxon>Metazoa</taxon>
        <taxon>Spiralia</taxon>
        <taxon>Gnathifera</taxon>
        <taxon>Rotifera</taxon>
        <taxon>Eurotatoria</taxon>
        <taxon>Bdelloidea</taxon>
        <taxon>Adinetida</taxon>
        <taxon>Adinetidae</taxon>
        <taxon>Adineta</taxon>
    </lineage>
</organism>
<dbReference type="GO" id="GO:0010960">
    <property type="term" value="P:magnesium ion homeostasis"/>
    <property type="evidence" value="ECO:0007669"/>
    <property type="project" value="InterPro"/>
</dbReference>
<dbReference type="PANTHER" id="PTHR12064:SF94">
    <property type="entry name" value="UNEXTENDED PROTEIN"/>
    <property type="match status" value="1"/>
</dbReference>
<comment type="subcellular location">
    <subcellularLocation>
        <location evidence="1">Membrane</location>
        <topology evidence="1">Multi-pass membrane protein</topology>
    </subcellularLocation>
</comment>
<dbReference type="SUPFAM" id="SSF54631">
    <property type="entry name" value="CBS-domain pair"/>
    <property type="match status" value="1"/>
</dbReference>
<dbReference type="PROSITE" id="PS51846">
    <property type="entry name" value="CNNM"/>
    <property type="match status" value="1"/>
</dbReference>
<keyword evidence="3 8" id="KW-0812">Transmembrane</keyword>